<dbReference type="PANTHER" id="PTHR10971">
    <property type="entry name" value="MRNA EXPORT FACTOR AND BUB3"/>
    <property type="match status" value="1"/>
</dbReference>
<dbReference type="SUPFAM" id="SSF50978">
    <property type="entry name" value="WD40 repeat-like"/>
    <property type="match status" value="1"/>
</dbReference>
<dbReference type="InterPro" id="IPR036322">
    <property type="entry name" value="WD40_repeat_dom_sf"/>
</dbReference>
<evidence type="ECO:0000313" key="5">
    <source>
        <dbReference type="EMBL" id="KAA6401088.1"/>
    </source>
</evidence>
<dbReference type="PROSITE" id="PS50082">
    <property type="entry name" value="WD_REPEATS_2"/>
    <property type="match status" value="2"/>
</dbReference>
<organism evidence="5 6">
    <name type="scientific">Streblomastix strix</name>
    <dbReference type="NCBI Taxonomy" id="222440"/>
    <lineage>
        <taxon>Eukaryota</taxon>
        <taxon>Metamonada</taxon>
        <taxon>Preaxostyla</taxon>
        <taxon>Oxymonadida</taxon>
        <taxon>Streblomastigidae</taxon>
        <taxon>Streblomastix</taxon>
    </lineage>
</organism>
<evidence type="ECO:0000256" key="2">
    <source>
        <dbReference type="ARBA" id="ARBA00022737"/>
    </source>
</evidence>
<dbReference type="Proteomes" id="UP000324800">
    <property type="component" value="Unassembled WGS sequence"/>
</dbReference>
<dbReference type="PROSITE" id="PS50294">
    <property type="entry name" value="WD_REPEATS_REGION"/>
    <property type="match status" value="1"/>
</dbReference>
<evidence type="ECO:0000256" key="4">
    <source>
        <dbReference type="SAM" id="MobiDB-lite"/>
    </source>
</evidence>
<gene>
    <name evidence="5" type="ORF">EZS28_003382</name>
</gene>
<sequence>MAVERRIALTIDDGISGLTFGGDNNQLLFSSWDSRLRLFDVQRNQLTADFTFYSPLLCCCKEEEGSAVCGGISKEVLLVDIGAEKSVSLGQHEDCVRCVEYWKEGRLIISGSWDQKIKSWDRRSETRKNVWSVDMKDKVYCMDVRGNACVVGLADGRVLGYDLRNMGTFLYSSISPLKYQTRCIRIFPNCEGFALAGIEGRVAMEYFGQDDEQQSKKYTFKCHREQRGGVDYVYTINTVEFHPIYGTFASGGCDGVVNIWDGEKRKRLTQFPKYETSISSLSFNGDGTLLAIAASYTWESGDEDHPADSIYVRTISDSDVRPKGMAATSAPIPQTQVKIEQT</sequence>
<keyword evidence="2" id="KW-0677">Repeat</keyword>
<proteinExistence type="predicted"/>
<comment type="caution">
    <text evidence="5">The sequence shown here is derived from an EMBL/GenBank/DDBJ whole genome shotgun (WGS) entry which is preliminary data.</text>
</comment>
<keyword evidence="1 3" id="KW-0853">WD repeat</keyword>
<evidence type="ECO:0000256" key="1">
    <source>
        <dbReference type="ARBA" id="ARBA00022574"/>
    </source>
</evidence>
<feature type="region of interest" description="Disordered" evidence="4">
    <location>
        <begin position="322"/>
        <end position="342"/>
    </location>
</feature>
<dbReference type="AlphaFoldDB" id="A0A5J4X1A8"/>
<feature type="compositionally biased region" description="Polar residues" evidence="4">
    <location>
        <begin position="331"/>
        <end position="342"/>
    </location>
</feature>
<dbReference type="OrthoDB" id="10262475at2759"/>
<accession>A0A5J4X1A8</accession>
<dbReference type="Gene3D" id="2.130.10.10">
    <property type="entry name" value="YVTN repeat-like/Quinoprotein amine dehydrogenase"/>
    <property type="match status" value="1"/>
</dbReference>
<evidence type="ECO:0000256" key="3">
    <source>
        <dbReference type="PROSITE-ProRule" id="PRU00221"/>
    </source>
</evidence>
<dbReference type="SMART" id="SM00320">
    <property type="entry name" value="WD40"/>
    <property type="match status" value="5"/>
</dbReference>
<name>A0A5J4X1A8_9EUKA</name>
<dbReference type="InterPro" id="IPR001680">
    <property type="entry name" value="WD40_rpt"/>
</dbReference>
<feature type="repeat" description="WD" evidence="3">
    <location>
        <begin position="236"/>
        <end position="270"/>
    </location>
</feature>
<evidence type="ECO:0000313" key="6">
    <source>
        <dbReference type="Proteomes" id="UP000324800"/>
    </source>
</evidence>
<dbReference type="InterPro" id="IPR015943">
    <property type="entry name" value="WD40/YVTN_repeat-like_dom_sf"/>
</dbReference>
<reference evidence="5 6" key="1">
    <citation type="submission" date="2019-03" db="EMBL/GenBank/DDBJ databases">
        <title>Single cell metagenomics reveals metabolic interactions within the superorganism composed of flagellate Streblomastix strix and complex community of Bacteroidetes bacteria on its surface.</title>
        <authorList>
            <person name="Treitli S.C."/>
            <person name="Kolisko M."/>
            <person name="Husnik F."/>
            <person name="Keeling P."/>
            <person name="Hampl V."/>
        </authorList>
    </citation>
    <scope>NUCLEOTIDE SEQUENCE [LARGE SCALE GENOMIC DNA]</scope>
    <source>
        <strain evidence="5">ST1C</strain>
    </source>
</reference>
<protein>
    <submittedName>
        <fullName evidence="5">Putative Mitotic checkpoint protein BUB3</fullName>
    </submittedName>
</protein>
<feature type="repeat" description="WD" evidence="3">
    <location>
        <begin position="89"/>
        <end position="130"/>
    </location>
</feature>
<dbReference type="EMBL" id="SNRW01000448">
    <property type="protein sequence ID" value="KAA6401088.1"/>
    <property type="molecule type" value="Genomic_DNA"/>
</dbReference>
<dbReference type="Pfam" id="PF00400">
    <property type="entry name" value="WD40"/>
    <property type="match status" value="2"/>
</dbReference>